<evidence type="ECO:0000313" key="2">
    <source>
        <dbReference type="Proteomes" id="UP000019109"/>
    </source>
</evidence>
<dbReference type="RefSeq" id="WP_243467502.1">
    <property type="nucleotide sequence ID" value="NZ_BAVR01000031.1"/>
</dbReference>
<dbReference type="AlphaFoldDB" id="W4V7I1"/>
<reference evidence="1" key="1">
    <citation type="journal article" date="2014" name="Genome Announc.">
        <title>Draft Genome Sequence of Clostridium straminisolvens Strain JCM 21531T, Isolated from a Cellulose-Degrading Bacterial Community.</title>
        <authorList>
            <person name="Yuki M."/>
            <person name="Oshima K."/>
            <person name="Suda W."/>
            <person name="Sakamoto M."/>
            <person name="Kitamura K."/>
            <person name="Iida T."/>
            <person name="Hattori M."/>
            <person name="Ohkuma M."/>
        </authorList>
    </citation>
    <scope>NUCLEOTIDE SEQUENCE [LARGE SCALE GENOMIC DNA]</scope>
    <source>
        <strain evidence="1">JCM 21531</strain>
    </source>
</reference>
<dbReference type="EMBL" id="BAVR01000031">
    <property type="protein sequence ID" value="GAE89177.1"/>
    <property type="molecule type" value="Genomic_DNA"/>
</dbReference>
<dbReference type="STRING" id="1294263.JCM21531_2679"/>
<dbReference type="Proteomes" id="UP000019109">
    <property type="component" value="Unassembled WGS sequence"/>
</dbReference>
<proteinExistence type="predicted"/>
<gene>
    <name evidence="1" type="ORF">JCM21531_2679</name>
</gene>
<keyword evidence="2" id="KW-1185">Reference proteome</keyword>
<name>W4V7I1_9FIRM</name>
<organism evidence="1 2">
    <name type="scientific">Acetivibrio straminisolvens JCM 21531</name>
    <dbReference type="NCBI Taxonomy" id="1294263"/>
    <lineage>
        <taxon>Bacteria</taxon>
        <taxon>Bacillati</taxon>
        <taxon>Bacillota</taxon>
        <taxon>Clostridia</taxon>
        <taxon>Eubacteriales</taxon>
        <taxon>Oscillospiraceae</taxon>
        <taxon>Acetivibrio</taxon>
    </lineage>
</organism>
<protein>
    <submittedName>
        <fullName evidence="1">Uncharacterized protein</fullName>
    </submittedName>
</protein>
<evidence type="ECO:0000313" key="1">
    <source>
        <dbReference type="EMBL" id="GAE89177.1"/>
    </source>
</evidence>
<accession>W4V7I1</accession>
<comment type="caution">
    <text evidence="1">The sequence shown here is derived from an EMBL/GenBank/DDBJ whole genome shotgun (WGS) entry which is preliminary data.</text>
</comment>
<sequence>MKRIVCIAISILTLINLMTGCTGDTVFDADKVDMELVKRNTEFCFDIFSRLNEEDPDKTFLFLL</sequence>
<dbReference type="PROSITE" id="PS51257">
    <property type="entry name" value="PROKAR_LIPOPROTEIN"/>
    <property type="match status" value="1"/>
</dbReference>